<evidence type="ECO:0000256" key="2">
    <source>
        <dbReference type="ARBA" id="ARBA00009853"/>
    </source>
</evidence>
<comment type="caution">
    <text evidence="8">The sequence shown here is derived from an EMBL/GenBank/DDBJ whole genome shotgun (WGS) entry which is preliminary data.</text>
</comment>
<feature type="transmembrane region" description="Helical" evidence="6">
    <location>
        <begin position="97"/>
        <end position="118"/>
    </location>
</feature>
<feature type="transmembrane region" description="Helical" evidence="6">
    <location>
        <begin position="185"/>
        <end position="206"/>
    </location>
</feature>
<proteinExistence type="inferred from homology"/>
<dbReference type="AlphaFoldDB" id="A0A8T4IF47"/>
<comment type="similarity">
    <text evidence="2">Belongs to the drug/metabolite transporter (DMT) superfamily. 10 TMS drug/metabolite exporter (DME) (TC 2.A.7.3) family.</text>
</comment>
<dbReference type="SUPFAM" id="SSF103481">
    <property type="entry name" value="Multidrug resistance efflux transporter EmrE"/>
    <property type="match status" value="2"/>
</dbReference>
<evidence type="ECO:0000256" key="4">
    <source>
        <dbReference type="ARBA" id="ARBA00022989"/>
    </source>
</evidence>
<evidence type="ECO:0000256" key="3">
    <source>
        <dbReference type="ARBA" id="ARBA00022692"/>
    </source>
</evidence>
<protein>
    <submittedName>
        <fullName evidence="8">DMT family transporter</fullName>
    </submittedName>
</protein>
<dbReference type="RefSeq" id="WP_284054882.1">
    <property type="nucleotide sequence ID" value="NZ_JAGRQC010000004.1"/>
</dbReference>
<dbReference type="EMBL" id="JAGRQC010000004">
    <property type="protein sequence ID" value="MBR0553638.1"/>
    <property type="molecule type" value="Genomic_DNA"/>
</dbReference>
<keyword evidence="3 6" id="KW-0812">Transmembrane</keyword>
<feature type="domain" description="EamA" evidence="7">
    <location>
        <begin position="16"/>
        <end position="140"/>
    </location>
</feature>
<feature type="transmembrane region" description="Helical" evidence="6">
    <location>
        <begin position="241"/>
        <end position="261"/>
    </location>
</feature>
<feature type="transmembrane region" description="Helical" evidence="6">
    <location>
        <begin position="71"/>
        <end position="91"/>
    </location>
</feature>
<evidence type="ECO:0000313" key="9">
    <source>
        <dbReference type="Proteomes" id="UP000676996"/>
    </source>
</evidence>
<feature type="transmembrane region" description="Helical" evidence="6">
    <location>
        <begin position="152"/>
        <end position="173"/>
    </location>
</feature>
<comment type="subcellular location">
    <subcellularLocation>
        <location evidence="1">Membrane</location>
        <topology evidence="1">Multi-pass membrane protein</topology>
    </subcellularLocation>
</comment>
<dbReference type="PANTHER" id="PTHR22911">
    <property type="entry name" value="ACYL-MALONYL CONDENSING ENZYME-RELATED"/>
    <property type="match status" value="1"/>
</dbReference>
<evidence type="ECO:0000313" key="8">
    <source>
        <dbReference type="EMBL" id="MBR0553638.1"/>
    </source>
</evidence>
<evidence type="ECO:0000256" key="6">
    <source>
        <dbReference type="SAM" id="Phobius"/>
    </source>
</evidence>
<reference evidence="8" key="1">
    <citation type="submission" date="2021-04" db="EMBL/GenBank/DDBJ databases">
        <title>Ouciella asimina sp. nov., isolated from the surface seawater in the hydrothermal field of Okinawa Trough.</title>
        <authorList>
            <person name="Shuang W."/>
        </authorList>
    </citation>
    <scope>NUCLEOTIDE SEQUENCE</scope>
    <source>
        <strain evidence="8">LXI357</strain>
    </source>
</reference>
<sequence length="299" mass="31598">MSRPASPAIAFAVGVSGIATFSMMDAAMKGLGITIGVYNALLWRGFLIVALGAVVHFARRPARPLPGAMRLHLKRGAVGLVMSILFFWGLARVPMAQAISLSYIAPLLAIFLAALLLGEKMRRTSIIGSLAASAGVGVILIGQARGELGDEAFLGALAILTSAICYSYNLILARQQAQRAGPTEIAFWQSLFVLGGLLLAAPWLAVLPPTDAWPKIAAAAVLATISLMLLGWAYARGEASYLAPTEYTSFVWAALFGYVFFGEYVTGYTLAGAALIVAGCLYAARRRPQPFADAETQLS</sequence>
<feature type="transmembrane region" description="Helical" evidence="6">
    <location>
        <begin position="267"/>
        <end position="284"/>
    </location>
</feature>
<dbReference type="InterPro" id="IPR037185">
    <property type="entry name" value="EmrE-like"/>
</dbReference>
<accession>A0A8T4IF47</accession>
<dbReference type="InterPro" id="IPR000620">
    <property type="entry name" value="EamA_dom"/>
</dbReference>
<gene>
    <name evidence="8" type="ORF">J7S20_14100</name>
</gene>
<keyword evidence="9" id="KW-1185">Reference proteome</keyword>
<keyword evidence="4 6" id="KW-1133">Transmembrane helix</keyword>
<evidence type="ECO:0000256" key="5">
    <source>
        <dbReference type="ARBA" id="ARBA00023136"/>
    </source>
</evidence>
<feature type="transmembrane region" description="Helical" evidence="6">
    <location>
        <begin position="125"/>
        <end position="146"/>
    </location>
</feature>
<dbReference type="GO" id="GO:0016020">
    <property type="term" value="C:membrane"/>
    <property type="evidence" value="ECO:0007669"/>
    <property type="project" value="UniProtKB-SubCell"/>
</dbReference>
<name>A0A8T4IF47_9SPHN</name>
<evidence type="ECO:0000256" key="1">
    <source>
        <dbReference type="ARBA" id="ARBA00004141"/>
    </source>
</evidence>
<dbReference type="Proteomes" id="UP000676996">
    <property type="component" value="Unassembled WGS sequence"/>
</dbReference>
<dbReference type="PANTHER" id="PTHR22911:SF6">
    <property type="entry name" value="SOLUTE CARRIER FAMILY 35 MEMBER G1"/>
    <property type="match status" value="1"/>
</dbReference>
<organism evidence="8 9">
    <name type="scientific">Stakelama marina</name>
    <dbReference type="NCBI Taxonomy" id="2826939"/>
    <lineage>
        <taxon>Bacteria</taxon>
        <taxon>Pseudomonadati</taxon>
        <taxon>Pseudomonadota</taxon>
        <taxon>Alphaproteobacteria</taxon>
        <taxon>Sphingomonadales</taxon>
        <taxon>Sphingomonadaceae</taxon>
        <taxon>Stakelama</taxon>
    </lineage>
</organism>
<dbReference type="Pfam" id="PF00892">
    <property type="entry name" value="EamA"/>
    <property type="match status" value="2"/>
</dbReference>
<dbReference type="Gene3D" id="1.10.3730.20">
    <property type="match status" value="1"/>
</dbReference>
<feature type="transmembrane region" description="Helical" evidence="6">
    <location>
        <begin position="41"/>
        <end position="59"/>
    </location>
</feature>
<evidence type="ECO:0000259" key="7">
    <source>
        <dbReference type="Pfam" id="PF00892"/>
    </source>
</evidence>
<feature type="transmembrane region" description="Helical" evidence="6">
    <location>
        <begin position="212"/>
        <end position="234"/>
    </location>
</feature>
<feature type="domain" description="EamA" evidence="7">
    <location>
        <begin position="154"/>
        <end position="282"/>
    </location>
</feature>
<keyword evidence="5 6" id="KW-0472">Membrane</keyword>